<sequence length="253" mass="29172">MTDPLTQNLSELTQYTHIHISPELETQIAPHRDSFEYFSQFPYESWQPAQPRVAFIKHYATGQRLLDIACGGNPVTAQVHIPYKAGMDISPKAALMAKDQFQDFYLCDFTQTSAEYLQRLGTFDTIVCSEFLEHTKNPTATLEKILPLLHSKSKLLITVPSGESIAMQLDKYTHKGHWHRFELFHKTHTSLLPLPAWHHLFSTAGLEEVVFDFRPSDIVENFPKENFPGWKQLCSLAPQYFGHQYFFALKKKK</sequence>
<dbReference type="Proteomes" id="UP000178122">
    <property type="component" value="Unassembled WGS sequence"/>
</dbReference>
<reference evidence="1 2" key="1">
    <citation type="journal article" date="2016" name="Nat. Commun.">
        <title>Thousands of microbial genomes shed light on interconnected biogeochemical processes in an aquifer system.</title>
        <authorList>
            <person name="Anantharaman K."/>
            <person name="Brown C.T."/>
            <person name="Hug L.A."/>
            <person name="Sharon I."/>
            <person name="Castelle C.J."/>
            <person name="Probst A.J."/>
            <person name="Thomas B.C."/>
            <person name="Singh A."/>
            <person name="Wilkins M.J."/>
            <person name="Karaoz U."/>
            <person name="Brodie E.L."/>
            <person name="Williams K.H."/>
            <person name="Hubbard S.S."/>
            <person name="Banfield J.F."/>
        </authorList>
    </citation>
    <scope>NUCLEOTIDE SEQUENCE [LARGE SCALE GENOMIC DNA]</scope>
</reference>
<evidence type="ECO:0000313" key="2">
    <source>
        <dbReference type="Proteomes" id="UP000178122"/>
    </source>
</evidence>
<dbReference type="Gene3D" id="3.40.50.150">
    <property type="entry name" value="Vaccinia Virus protein VP39"/>
    <property type="match status" value="1"/>
</dbReference>
<accession>A0A1G1YLK8</accession>
<protein>
    <recommendedName>
        <fullName evidence="3">Methyltransferase domain-containing protein</fullName>
    </recommendedName>
</protein>
<evidence type="ECO:0008006" key="3">
    <source>
        <dbReference type="Google" id="ProtNLM"/>
    </source>
</evidence>
<dbReference type="SUPFAM" id="SSF53335">
    <property type="entry name" value="S-adenosyl-L-methionine-dependent methyltransferases"/>
    <property type="match status" value="1"/>
</dbReference>
<comment type="caution">
    <text evidence="1">The sequence shown here is derived from an EMBL/GenBank/DDBJ whole genome shotgun (WGS) entry which is preliminary data.</text>
</comment>
<dbReference type="Pfam" id="PF13489">
    <property type="entry name" value="Methyltransf_23"/>
    <property type="match status" value="1"/>
</dbReference>
<dbReference type="AlphaFoldDB" id="A0A1G1YLK8"/>
<dbReference type="InterPro" id="IPR029063">
    <property type="entry name" value="SAM-dependent_MTases_sf"/>
</dbReference>
<dbReference type="EMBL" id="MHIN01000053">
    <property type="protein sequence ID" value="OGY53161.1"/>
    <property type="molecule type" value="Genomic_DNA"/>
</dbReference>
<name>A0A1G1YLK8_9BACT</name>
<proteinExistence type="predicted"/>
<gene>
    <name evidence="1" type="ORF">A2912_04265</name>
</gene>
<dbReference type="PANTHER" id="PTHR43861">
    <property type="entry name" value="TRANS-ACONITATE 2-METHYLTRANSFERASE-RELATED"/>
    <property type="match status" value="1"/>
</dbReference>
<organism evidence="1 2">
    <name type="scientific">Candidatus Buchananbacteria bacterium RIFCSPLOWO2_01_FULL_40_23b</name>
    <dbReference type="NCBI Taxonomy" id="1797544"/>
    <lineage>
        <taxon>Bacteria</taxon>
        <taxon>Candidatus Buchananiibacteriota</taxon>
    </lineage>
</organism>
<evidence type="ECO:0000313" key="1">
    <source>
        <dbReference type="EMBL" id="OGY53161.1"/>
    </source>
</evidence>
<dbReference type="PANTHER" id="PTHR43861:SF6">
    <property type="entry name" value="METHYLTRANSFERASE TYPE 11"/>
    <property type="match status" value="1"/>
</dbReference>